<dbReference type="FunFam" id="3.40.50.150:FF:000025">
    <property type="entry name" value="N-terminal Xaa-Pro-Lys N-methyltransferase 1"/>
    <property type="match status" value="1"/>
</dbReference>
<dbReference type="Proteomes" id="UP001605036">
    <property type="component" value="Unassembled WGS sequence"/>
</dbReference>
<dbReference type="GO" id="GO:0071885">
    <property type="term" value="F:N-terminal protein N-methyltransferase activity"/>
    <property type="evidence" value="ECO:0007669"/>
    <property type="project" value="UniProtKB-EC"/>
</dbReference>
<keyword evidence="2" id="KW-0489">Methyltransferase</keyword>
<evidence type="ECO:0000256" key="9">
    <source>
        <dbReference type="ARBA" id="ARBA00047885"/>
    </source>
</evidence>
<dbReference type="EMBL" id="JBHFFA010000008">
    <property type="protein sequence ID" value="KAL2610048.1"/>
    <property type="molecule type" value="Genomic_DNA"/>
</dbReference>
<evidence type="ECO:0000256" key="5">
    <source>
        <dbReference type="ARBA" id="ARBA00039112"/>
    </source>
</evidence>
<comment type="catalytic activity">
    <reaction evidence="10">
        <text>N-terminal L-alanyl-L-prolyl-L-lysyl-[protein] + 3 S-adenosyl-L-methionine = N-terminal N,N,N-trimethyl-L-alanyl-L-prolyl-L-lysyl-[protein] + 3 S-adenosyl-L-homocysteine + 3 H(+)</text>
        <dbReference type="Rhea" id="RHEA:54712"/>
        <dbReference type="Rhea" id="RHEA-COMP:13785"/>
        <dbReference type="Rhea" id="RHEA-COMP:13971"/>
        <dbReference type="ChEBI" id="CHEBI:15378"/>
        <dbReference type="ChEBI" id="CHEBI:57856"/>
        <dbReference type="ChEBI" id="CHEBI:59789"/>
        <dbReference type="ChEBI" id="CHEBI:138057"/>
        <dbReference type="ChEBI" id="CHEBI:138315"/>
        <dbReference type="EC" id="2.1.1.244"/>
    </reaction>
</comment>
<organism evidence="13 14">
    <name type="scientific">Riccia fluitans</name>
    <dbReference type="NCBI Taxonomy" id="41844"/>
    <lineage>
        <taxon>Eukaryota</taxon>
        <taxon>Viridiplantae</taxon>
        <taxon>Streptophyta</taxon>
        <taxon>Embryophyta</taxon>
        <taxon>Marchantiophyta</taxon>
        <taxon>Marchantiopsida</taxon>
        <taxon>Marchantiidae</taxon>
        <taxon>Marchantiales</taxon>
        <taxon>Ricciaceae</taxon>
        <taxon>Riccia</taxon>
    </lineage>
</organism>
<comment type="similarity">
    <text evidence="1">Belongs to the methyltransferase superfamily. NTM1 family.</text>
</comment>
<evidence type="ECO:0000256" key="1">
    <source>
        <dbReference type="ARBA" id="ARBA00009059"/>
    </source>
</evidence>
<evidence type="ECO:0000256" key="6">
    <source>
        <dbReference type="ARBA" id="ARBA00039449"/>
    </source>
</evidence>
<comment type="catalytic activity">
    <reaction evidence="9">
        <text>N-terminal L-prolyl-L-prolyl-L-lysyl-[protein] + 2 S-adenosyl-L-methionine = N-terminal N,N-dimethyl-L-prolyl-L-prolyl-L-lysyl-[protein] + 2 S-adenosyl-L-homocysteine + 2 H(+)</text>
        <dbReference type="Rhea" id="RHEA:54736"/>
        <dbReference type="Rhea" id="RHEA-COMP:13787"/>
        <dbReference type="Rhea" id="RHEA-COMP:13974"/>
        <dbReference type="ChEBI" id="CHEBI:15378"/>
        <dbReference type="ChEBI" id="CHEBI:57856"/>
        <dbReference type="ChEBI" id="CHEBI:59789"/>
        <dbReference type="ChEBI" id="CHEBI:138059"/>
        <dbReference type="ChEBI" id="CHEBI:138318"/>
        <dbReference type="EC" id="2.1.1.244"/>
    </reaction>
</comment>
<dbReference type="GO" id="GO:0032259">
    <property type="term" value="P:methylation"/>
    <property type="evidence" value="ECO:0007669"/>
    <property type="project" value="UniProtKB-KW"/>
</dbReference>
<evidence type="ECO:0000256" key="2">
    <source>
        <dbReference type="ARBA" id="ARBA00022603"/>
    </source>
</evidence>
<dbReference type="Pfam" id="PF05891">
    <property type="entry name" value="Methyltransf_PK"/>
    <property type="match status" value="1"/>
</dbReference>
<comment type="function">
    <text evidence="11">Alpha-N-methyltransferase that methylates the N-terminus of target proteins containing the N-terminal motif [Ala/Pro/Ser]-Pro-Lys when the initiator Met is cleaved. Specifically catalyzes mono-, di- or tri-methylation of exposed alpha-amino group of Ala or Ser residue in the [Ala/Ser]-Pro-Lys motif and mono- or di-methylation of Pro in the Pro-Pro-Lys motif.</text>
</comment>
<evidence type="ECO:0000313" key="14">
    <source>
        <dbReference type="Proteomes" id="UP001605036"/>
    </source>
</evidence>
<evidence type="ECO:0000313" key="13">
    <source>
        <dbReference type="EMBL" id="KAL2610048.1"/>
    </source>
</evidence>
<comment type="caution">
    <text evidence="13">The sequence shown here is derived from an EMBL/GenBank/DDBJ whole genome shotgun (WGS) entry which is preliminary data.</text>
</comment>
<dbReference type="InterPro" id="IPR008576">
    <property type="entry name" value="MeTrfase_NTM1"/>
</dbReference>
<dbReference type="CDD" id="cd02440">
    <property type="entry name" value="AdoMet_MTases"/>
    <property type="match status" value="1"/>
</dbReference>
<dbReference type="EC" id="2.1.1.244" evidence="5"/>
<dbReference type="PANTHER" id="PTHR12753">
    <property type="entry name" value="AD-003 - RELATED"/>
    <property type="match status" value="1"/>
</dbReference>
<comment type="catalytic activity">
    <reaction evidence="8">
        <text>N-terminal L-seryl-L-prolyl-L-lysyl-[protein] + 3 S-adenosyl-L-methionine = N-terminal N,N,N-trimethyl-L-seryl-L-prolyl-L-lysyl-[protein] + 3 S-adenosyl-L-homocysteine + 3 H(+)</text>
        <dbReference type="Rhea" id="RHEA:54724"/>
        <dbReference type="Rhea" id="RHEA-COMP:13789"/>
        <dbReference type="Rhea" id="RHEA-COMP:13973"/>
        <dbReference type="ChEBI" id="CHEBI:15378"/>
        <dbReference type="ChEBI" id="CHEBI:57856"/>
        <dbReference type="ChEBI" id="CHEBI:59789"/>
        <dbReference type="ChEBI" id="CHEBI:138061"/>
        <dbReference type="ChEBI" id="CHEBI:138317"/>
        <dbReference type="EC" id="2.1.1.244"/>
    </reaction>
</comment>
<dbReference type="AlphaFoldDB" id="A0ABD1XRA5"/>
<dbReference type="InterPro" id="IPR029063">
    <property type="entry name" value="SAM-dependent_MTases_sf"/>
</dbReference>
<dbReference type="Gene3D" id="3.40.50.150">
    <property type="entry name" value="Vaccinia Virus protein VP39"/>
    <property type="match status" value="1"/>
</dbReference>
<evidence type="ECO:0000256" key="7">
    <source>
        <dbReference type="ARBA" id="ARBA00043129"/>
    </source>
</evidence>
<dbReference type="PANTHER" id="PTHR12753:SF0">
    <property type="entry name" value="ALPHA N-TERMINAL PROTEIN METHYLTRANSFERASE 1"/>
    <property type="match status" value="1"/>
</dbReference>
<evidence type="ECO:0000256" key="3">
    <source>
        <dbReference type="ARBA" id="ARBA00022679"/>
    </source>
</evidence>
<evidence type="ECO:0000256" key="4">
    <source>
        <dbReference type="ARBA" id="ARBA00022691"/>
    </source>
</evidence>
<evidence type="ECO:0000256" key="8">
    <source>
        <dbReference type="ARBA" id="ARBA00047306"/>
    </source>
</evidence>
<evidence type="ECO:0000256" key="10">
    <source>
        <dbReference type="ARBA" id="ARBA00048167"/>
    </source>
</evidence>
<keyword evidence="14" id="KW-1185">Reference proteome</keyword>
<protein>
    <recommendedName>
        <fullName evidence="6">Alpha N-terminal protein methyltransferase 1</fullName>
        <ecNumber evidence="5">2.1.1.244</ecNumber>
    </recommendedName>
    <alternativeName>
        <fullName evidence="7">X-Pro-Lys N-terminal protein methyltransferase 1</fullName>
    </alternativeName>
</protein>
<reference evidence="13 14" key="1">
    <citation type="submission" date="2024-09" db="EMBL/GenBank/DDBJ databases">
        <title>Chromosome-scale assembly of Riccia fluitans.</title>
        <authorList>
            <person name="Paukszto L."/>
            <person name="Sawicki J."/>
            <person name="Karawczyk K."/>
            <person name="Piernik-Szablinska J."/>
            <person name="Szczecinska M."/>
            <person name="Mazdziarz M."/>
        </authorList>
    </citation>
    <scope>NUCLEOTIDE SEQUENCE [LARGE SCALE GENOMIC DNA]</scope>
    <source>
        <strain evidence="13">Rf_01</strain>
        <tissue evidence="13">Aerial parts of the thallus</tissue>
    </source>
</reference>
<feature type="region of interest" description="Disordered" evidence="12">
    <location>
        <begin position="377"/>
        <end position="417"/>
    </location>
</feature>
<sequence length="417" mass="48331">MALVKRGDWCMPPPNYRRKRKVWRNKGPSRLWRYGGRTAPVPDSFVNNATCTSGRPAYPQFLNGFFLQFPMLSGTDLCPFGKAMVQNGVFLRGLRNRIGGPTCFPQALCDKKKQVCEGGARREEGLDSDGNTFITREVMWELYTGDEESRDEWYTKGMNFWSDVDASVNGVLCGYGRISSRDLMDSHKFLMDCFKSLKPDWHETRVVALDCGAGIGRVTKNLLVHHCDEVDLVEPIERFLEVARRDLHFDFMGTKLRNVNYFHYLLQDFVPPAERYDLIWIQWCVGHLTDIDLVEFLQRAKLGLKPGGFIILKENISKSGFVLDKEDASVTRSDRYFRDLFQEAGLYVYKNRKQTAFPRELFEVHMYCLTAEFKKKKRKSKKGKKESKFGNIKRNFTVGERDQSGRTKGLKPVQRWR</sequence>
<dbReference type="SUPFAM" id="SSF53335">
    <property type="entry name" value="S-adenosyl-L-methionine-dependent methyltransferases"/>
    <property type="match status" value="1"/>
</dbReference>
<proteinExistence type="inferred from homology"/>
<evidence type="ECO:0000256" key="11">
    <source>
        <dbReference type="ARBA" id="ARBA00060050"/>
    </source>
</evidence>
<name>A0ABD1XRA5_9MARC</name>
<keyword evidence="3" id="KW-0808">Transferase</keyword>
<gene>
    <name evidence="13" type="ORF">R1flu_028621</name>
</gene>
<keyword evidence="4" id="KW-0949">S-adenosyl-L-methionine</keyword>
<evidence type="ECO:0000256" key="12">
    <source>
        <dbReference type="SAM" id="MobiDB-lite"/>
    </source>
</evidence>
<accession>A0ABD1XRA5</accession>